<dbReference type="InterPro" id="IPR052739">
    <property type="entry name" value="FAAH2"/>
</dbReference>
<protein>
    <recommendedName>
        <fullName evidence="1">Amidase domain-containing protein</fullName>
    </recommendedName>
</protein>
<sequence>MTELHFASAIELATKIKRREISAVELLDHYLDRVEKFNPKLNAIIWMDVDGARARARSADDALAKGDDWGPLHG</sequence>
<gene>
    <name evidence="2" type="ORF">METZ01_LOCUS196124</name>
</gene>
<dbReference type="Pfam" id="PF01425">
    <property type="entry name" value="Amidase"/>
    <property type="match status" value="1"/>
</dbReference>
<evidence type="ECO:0000313" key="2">
    <source>
        <dbReference type="EMBL" id="SVB43270.1"/>
    </source>
</evidence>
<dbReference type="GO" id="GO:0012505">
    <property type="term" value="C:endomembrane system"/>
    <property type="evidence" value="ECO:0007669"/>
    <property type="project" value="TreeGrafter"/>
</dbReference>
<dbReference type="InterPro" id="IPR023631">
    <property type="entry name" value="Amidase_dom"/>
</dbReference>
<evidence type="ECO:0000259" key="1">
    <source>
        <dbReference type="Pfam" id="PF01425"/>
    </source>
</evidence>
<dbReference type="SUPFAM" id="SSF75304">
    <property type="entry name" value="Amidase signature (AS) enzymes"/>
    <property type="match status" value="1"/>
</dbReference>
<organism evidence="2">
    <name type="scientific">marine metagenome</name>
    <dbReference type="NCBI Taxonomy" id="408172"/>
    <lineage>
        <taxon>unclassified sequences</taxon>
        <taxon>metagenomes</taxon>
        <taxon>ecological metagenomes</taxon>
    </lineage>
</organism>
<accession>A0A382DXU7</accession>
<name>A0A382DXU7_9ZZZZ</name>
<dbReference type="PANTHER" id="PTHR43372">
    <property type="entry name" value="FATTY-ACID AMIDE HYDROLASE"/>
    <property type="match status" value="1"/>
</dbReference>
<dbReference type="InterPro" id="IPR036928">
    <property type="entry name" value="AS_sf"/>
</dbReference>
<reference evidence="2" key="1">
    <citation type="submission" date="2018-05" db="EMBL/GenBank/DDBJ databases">
        <authorList>
            <person name="Lanie J.A."/>
            <person name="Ng W.-L."/>
            <person name="Kazmierczak K.M."/>
            <person name="Andrzejewski T.M."/>
            <person name="Davidsen T.M."/>
            <person name="Wayne K.J."/>
            <person name="Tettelin H."/>
            <person name="Glass J.I."/>
            <person name="Rusch D."/>
            <person name="Podicherti R."/>
            <person name="Tsui H.-C.T."/>
            <person name="Winkler M.E."/>
        </authorList>
    </citation>
    <scope>NUCLEOTIDE SEQUENCE</scope>
</reference>
<dbReference type="EMBL" id="UINC01041675">
    <property type="protein sequence ID" value="SVB43270.1"/>
    <property type="molecule type" value="Genomic_DNA"/>
</dbReference>
<dbReference type="PANTHER" id="PTHR43372:SF4">
    <property type="entry name" value="FATTY-ACID AMIDE HYDROLASE 2"/>
    <property type="match status" value="1"/>
</dbReference>
<proteinExistence type="predicted"/>
<dbReference type="AlphaFoldDB" id="A0A382DXU7"/>
<dbReference type="Gene3D" id="3.90.1300.10">
    <property type="entry name" value="Amidase signature (AS) domain"/>
    <property type="match status" value="1"/>
</dbReference>
<feature type="non-terminal residue" evidence="2">
    <location>
        <position position="74"/>
    </location>
</feature>
<feature type="domain" description="Amidase" evidence="1">
    <location>
        <begin position="25"/>
        <end position="74"/>
    </location>
</feature>